<dbReference type="FunFam" id="3.30.56.10:FF:000001">
    <property type="entry name" value="Phenylalanine--tRNA ligase beta subunit"/>
    <property type="match status" value="1"/>
</dbReference>
<feature type="domain" description="FDX-ACB" evidence="16">
    <location>
        <begin position="577"/>
        <end position="670"/>
    </location>
</feature>
<dbReference type="SUPFAM" id="SSF46955">
    <property type="entry name" value="Putative DNA-binding domain"/>
    <property type="match status" value="2"/>
</dbReference>
<evidence type="ECO:0000313" key="19">
    <source>
        <dbReference type="Proteomes" id="UP000218542"/>
    </source>
</evidence>
<comment type="catalytic activity">
    <reaction evidence="14 15">
        <text>tRNA(Phe) + L-phenylalanine + ATP = L-phenylalanyl-tRNA(Phe) + AMP + diphosphate + H(+)</text>
        <dbReference type="Rhea" id="RHEA:19413"/>
        <dbReference type="Rhea" id="RHEA-COMP:9668"/>
        <dbReference type="Rhea" id="RHEA-COMP:9699"/>
        <dbReference type="ChEBI" id="CHEBI:15378"/>
        <dbReference type="ChEBI" id="CHEBI:30616"/>
        <dbReference type="ChEBI" id="CHEBI:33019"/>
        <dbReference type="ChEBI" id="CHEBI:58095"/>
        <dbReference type="ChEBI" id="CHEBI:78442"/>
        <dbReference type="ChEBI" id="CHEBI:78531"/>
        <dbReference type="ChEBI" id="CHEBI:456215"/>
        <dbReference type="EC" id="6.1.1.20"/>
    </reaction>
</comment>
<dbReference type="SUPFAM" id="SSF54991">
    <property type="entry name" value="Anticodon-binding domain of PheRS"/>
    <property type="match status" value="1"/>
</dbReference>
<dbReference type="GO" id="GO:0000049">
    <property type="term" value="F:tRNA binding"/>
    <property type="evidence" value="ECO:0007669"/>
    <property type="project" value="UniProtKB-KW"/>
</dbReference>
<sequence>MKISYNWLKDYCKHDLSVEELAECLTNAGLVVDTMDPVDDDYCLEVEVTSNRPDCLGFIGVAREVATIVSGKLEIPDVGYDTTNENINDITGVTIEENELCQRYTAQIIKDVKMGPSPDWLKKKISSIGLRPVNNIVDITNYVLMESGQPLHAFDFDKLSENRIVVRKAKMGETMEAIDGSRCTFSDDMLVIADSQKPVAVAGIMGGKETEVSEATRNILLESGFFDPRSVRRTSRKLALMSDSSYRFERRVDPECVDWASKRAARMILEIAGGTIVDGIIDQNFLEEKKVCVTLSMSRLNRLLGLQIEKDTAKNILEHLQFRINSETEDGFSVDVPSFRGDVYREIDLIEEVARIHGYDKIPVKSSIGVKLAHDNKFDKITEKTKNVMAGLGFNEVITDSIVGDSQDRYGTIWSEMSSLKILNPIRQDEDLLRKALVHNLLRVKKHNQNYGAEKTDIYELSKVYLPREDDQLPEEKECLCILGEDGYLALKGVIETILIHLNIVESLESKFFDFALFSSQKSAELRLGNTVLGFIGELSREVISDYDFRSKPCVAELDFNLLLDKTNLDSSYQKIPSFPIVTRDLAIVSDEQVTWADIEKCIESLKIDYVNEIKFLDVYRGKQVEKGRKSIAFRIVFRADNKTLKSEEVDILQEKILVNLNNSLGVNLRE</sequence>
<dbReference type="InterPro" id="IPR045864">
    <property type="entry name" value="aa-tRNA-synth_II/BPL/LPL"/>
</dbReference>
<dbReference type="InterPro" id="IPR005147">
    <property type="entry name" value="tRNA_synthase_B5-dom"/>
</dbReference>
<keyword evidence="12 15" id="KW-0648">Protein biosynthesis</keyword>
<dbReference type="NCBIfam" id="TIGR00472">
    <property type="entry name" value="pheT_bact"/>
    <property type="match status" value="1"/>
</dbReference>
<evidence type="ECO:0000259" key="16">
    <source>
        <dbReference type="PROSITE" id="PS51447"/>
    </source>
</evidence>
<dbReference type="Proteomes" id="UP000218542">
    <property type="component" value="Unassembled WGS sequence"/>
</dbReference>
<dbReference type="Pfam" id="PF03147">
    <property type="entry name" value="FDX-ACB"/>
    <property type="match status" value="1"/>
</dbReference>
<dbReference type="EC" id="6.1.1.20" evidence="15"/>
<feature type="binding site" evidence="15">
    <location>
        <position position="351"/>
    </location>
    <ligand>
        <name>Mg(2+)</name>
        <dbReference type="ChEBI" id="CHEBI:18420"/>
        <note>shared with alpha subunit</note>
    </ligand>
</feature>
<keyword evidence="10 15" id="KW-0460">Magnesium</keyword>
<comment type="cofactor">
    <cofactor evidence="15">
        <name>Mg(2+)</name>
        <dbReference type="ChEBI" id="CHEBI:18420"/>
    </cofactor>
    <text evidence="15">Binds 2 magnesium ions per tetramer.</text>
</comment>
<dbReference type="GO" id="GO:0009328">
    <property type="term" value="C:phenylalanine-tRNA ligase complex"/>
    <property type="evidence" value="ECO:0007669"/>
    <property type="project" value="TreeGrafter"/>
</dbReference>
<dbReference type="InterPro" id="IPR036690">
    <property type="entry name" value="Fdx_antiC-bd_sf"/>
</dbReference>
<evidence type="ECO:0000256" key="9">
    <source>
        <dbReference type="ARBA" id="ARBA00022840"/>
    </source>
</evidence>
<keyword evidence="13 15" id="KW-0030">Aminoacyl-tRNA synthetase</keyword>
<evidence type="ECO:0000256" key="12">
    <source>
        <dbReference type="ARBA" id="ARBA00022917"/>
    </source>
</evidence>
<evidence type="ECO:0000256" key="10">
    <source>
        <dbReference type="ARBA" id="ARBA00022842"/>
    </source>
</evidence>
<dbReference type="InterPro" id="IPR045060">
    <property type="entry name" value="Phe-tRNA-ligase_IIc_bsu"/>
</dbReference>
<gene>
    <name evidence="15" type="primary">pheT</name>
    <name evidence="18" type="ORF">SCALIN_C31_0038</name>
</gene>
<dbReference type="GO" id="GO:0000287">
    <property type="term" value="F:magnesium ion binding"/>
    <property type="evidence" value="ECO:0007669"/>
    <property type="project" value="UniProtKB-UniRule"/>
</dbReference>
<dbReference type="SMART" id="SM00896">
    <property type="entry name" value="FDX-ACB"/>
    <property type="match status" value="1"/>
</dbReference>
<dbReference type="GO" id="GO:0006432">
    <property type="term" value="P:phenylalanyl-tRNA aminoacylation"/>
    <property type="evidence" value="ECO:0007669"/>
    <property type="project" value="UniProtKB-UniRule"/>
</dbReference>
<dbReference type="InterPro" id="IPR005121">
    <property type="entry name" value="Fdx_antiC-bd"/>
</dbReference>
<keyword evidence="5" id="KW-0820">tRNA-binding</keyword>
<keyword evidence="4 15" id="KW-0963">Cytoplasm</keyword>
<evidence type="ECO:0000256" key="2">
    <source>
        <dbReference type="ARBA" id="ARBA00008653"/>
    </source>
</evidence>
<dbReference type="InterPro" id="IPR004532">
    <property type="entry name" value="Phe-tRNA-ligase_IIc_bsu_bact"/>
</dbReference>
<evidence type="ECO:0000256" key="13">
    <source>
        <dbReference type="ARBA" id="ARBA00023146"/>
    </source>
</evidence>
<evidence type="ECO:0000256" key="7">
    <source>
        <dbReference type="ARBA" id="ARBA00022723"/>
    </source>
</evidence>
<dbReference type="Gene3D" id="3.30.70.380">
    <property type="entry name" value="Ferrodoxin-fold anticodon-binding domain"/>
    <property type="match status" value="1"/>
</dbReference>
<dbReference type="FunFam" id="3.50.40.10:FF:000001">
    <property type="entry name" value="Phenylalanine--tRNA ligase beta subunit"/>
    <property type="match status" value="1"/>
</dbReference>
<dbReference type="Gene3D" id="3.50.40.10">
    <property type="entry name" value="Phenylalanyl-trna Synthetase, Chain B, domain 3"/>
    <property type="match status" value="1"/>
</dbReference>
<dbReference type="InterPro" id="IPR041616">
    <property type="entry name" value="PheRS_beta_core"/>
</dbReference>
<reference evidence="19" key="1">
    <citation type="journal article" date="2017" name="Environ. Microbiol. Rep.">
        <title>Genetic Diversity of Marine Anaerobic Ammonium-Oxidizing Bacteria as Revealed by Genomic and Proteomic Analyses of 'Candidatus Scalindua japonica'.</title>
        <authorList>
            <person name="Oshiki M."/>
            <person name="Mizuto K."/>
            <person name="Kimura Z."/>
            <person name="Kindaichi T."/>
            <person name="Satoh H."/>
            <person name="Okabe S."/>
        </authorList>
    </citation>
    <scope>NUCLEOTIDE SEQUENCE [LARGE SCALE GENOMIC DNA]</scope>
    <source>
        <strain evidence="19">husup-a2</strain>
    </source>
</reference>
<dbReference type="PANTHER" id="PTHR10947">
    <property type="entry name" value="PHENYLALANYL-TRNA SYNTHETASE BETA CHAIN AND LEUCINE-RICH REPEAT-CONTAINING PROTEIN 47"/>
    <property type="match status" value="1"/>
</dbReference>
<evidence type="ECO:0000256" key="5">
    <source>
        <dbReference type="ARBA" id="ARBA00022555"/>
    </source>
</evidence>
<feature type="binding site" evidence="15">
    <location>
        <position position="352"/>
    </location>
    <ligand>
        <name>Mg(2+)</name>
        <dbReference type="ChEBI" id="CHEBI:18420"/>
        <note>shared with alpha subunit</note>
    </ligand>
</feature>
<feature type="binding site" evidence="15">
    <location>
        <position position="348"/>
    </location>
    <ligand>
        <name>Mg(2+)</name>
        <dbReference type="ChEBI" id="CHEBI:18420"/>
        <note>shared with alpha subunit</note>
    </ligand>
</feature>
<dbReference type="FunFam" id="3.30.70.380:FF:000001">
    <property type="entry name" value="Phenylalanine--tRNA ligase beta subunit"/>
    <property type="match status" value="1"/>
</dbReference>
<evidence type="ECO:0000256" key="1">
    <source>
        <dbReference type="ARBA" id="ARBA00004496"/>
    </source>
</evidence>
<dbReference type="AlphaFoldDB" id="A0A286U2N9"/>
<dbReference type="Gene3D" id="3.30.930.10">
    <property type="entry name" value="Bira Bifunctional Protein, Domain 2"/>
    <property type="match status" value="1"/>
</dbReference>
<dbReference type="SMART" id="SM00873">
    <property type="entry name" value="B3_4"/>
    <property type="match status" value="1"/>
</dbReference>
<comment type="subcellular location">
    <subcellularLocation>
        <location evidence="1 15">Cytoplasm</location>
    </subcellularLocation>
</comment>
<evidence type="ECO:0000256" key="4">
    <source>
        <dbReference type="ARBA" id="ARBA00022490"/>
    </source>
</evidence>
<dbReference type="PROSITE" id="PS51483">
    <property type="entry name" value="B5"/>
    <property type="match status" value="1"/>
</dbReference>
<dbReference type="Pfam" id="PF17759">
    <property type="entry name" value="tRNA_synthFbeta"/>
    <property type="match status" value="1"/>
</dbReference>
<comment type="caution">
    <text evidence="18">The sequence shown here is derived from an EMBL/GenBank/DDBJ whole genome shotgun (WGS) entry which is preliminary data.</text>
</comment>
<protein>
    <recommendedName>
        <fullName evidence="15">Phenylalanine--tRNA ligase beta subunit</fullName>
        <ecNumber evidence="15">6.1.1.20</ecNumber>
    </recommendedName>
    <alternativeName>
        <fullName evidence="15">Phenylalanyl-tRNA synthetase beta subunit</fullName>
        <shortName evidence="15">PheRS</shortName>
    </alternativeName>
</protein>
<keyword evidence="6 15" id="KW-0436">Ligase</keyword>
<evidence type="ECO:0000256" key="14">
    <source>
        <dbReference type="ARBA" id="ARBA00049255"/>
    </source>
</evidence>
<keyword evidence="9 15" id="KW-0067">ATP-binding</keyword>
<dbReference type="RefSeq" id="WP_096895797.1">
    <property type="nucleotide sequence ID" value="NZ_BAOS01000031.1"/>
</dbReference>
<dbReference type="Pfam" id="PF03484">
    <property type="entry name" value="B5"/>
    <property type="match status" value="1"/>
</dbReference>
<name>A0A286U2N9_9BACT</name>
<dbReference type="FunFam" id="3.30.56.10:FF:000002">
    <property type="entry name" value="Phenylalanine--tRNA ligase beta subunit"/>
    <property type="match status" value="1"/>
</dbReference>
<dbReference type="OrthoDB" id="9805455at2"/>
<keyword evidence="19" id="KW-1185">Reference proteome</keyword>
<evidence type="ECO:0000259" key="17">
    <source>
        <dbReference type="PROSITE" id="PS51483"/>
    </source>
</evidence>
<keyword evidence="8 15" id="KW-0547">Nucleotide-binding</keyword>
<dbReference type="Gene3D" id="3.30.56.10">
    <property type="match status" value="2"/>
</dbReference>
<evidence type="ECO:0000256" key="6">
    <source>
        <dbReference type="ARBA" id="ARBA00022598"/>
    </source>
</evidence>
<evidence type="ECO:0000256" key="11">
    <source>
        <dbReference type="ARBA" id="ARBA00022884"/>
    </source>
</evidence>
<dbReference type="PANTHER" id="PTHR10947:SF0">
    <property type="entry name" value="PHENYLALANINE--TRNA LIGASE BETA SUBUNIT"/>
    <property type="match status" value="1"/>
</dbReference>
<accession>A0A286U2N9</accession>
<evidence type="ECO:0000313" key="18">
    <source>
        <dbReference type="EMBL" id="GAX62403.1"/>
    </source>
</evidence>
<dbReference type="SMART" id="SM00874">
    <property type="entry name" value="B5"/>
    <property type="match status" value="1"/>
</dbReference>
<dbReference type="InterPro" id="IPR020825">
    <property type="entry name" value="Phe-tRNA_synthase-like_B3/B4"/>
</dbReference>
<dbReference type="EMBL" id="BAOS01000031">
    <property type="protein sequence ID" value="GAX62403.1"/>
    <property type="molecule type" value="Genomic_DNA"/>
</dbReference>
<evidence type="ECO:0000256" key="3">
    <source>
        <dbReference type="ARBA" id="ARBA00011209"/>
    </source>
</evidence>
<dbReference type="SUPFAM" id="SSF55681">
    <property type="entry name" value="Class II aaRS and biotin synthetases"/>
    <property type="match status" value="1"/>
</dbReference>
<feature type="binding site" evidence="15">
    <location>
        <position position="342"/>
    </location>
    <ligand>
        <name>Mg(2+)</name>
        <dbReference type="ChEBI" id="CHEBI:18420"/>
        <note>shared with alpha subunit</note>
    </ligand>
</feature>
<comment type="similarity">
    <text evidence="2 15">Belongs to the phenylalanyl-tRNA synthetase beta subunit family. Type 1 subfamily.</text>
</comment>
<dbReference type="Pfam" id="PF03483">
    <property type="entry name" value="B3_4"/>
    <property type="match status" value="1"/>
</dbReference>
<dbReference type="PROSITE" id="PS51447">
    <property type="entry name" value="FDX_ACB"/>
    <property type="match status" value="1"/>
</dbReference>
<evidence type="ECO:0000256" key="8">
    <source>
        <dbReference type="ARBA" id="ARBA00022741"/>
    </source>
</evidence>
<dbReference type="GO" id="GO:0005524">
    <property type="term" value="F:ATP binding"/>
    <property type="evidence" value="ECO:0007669"/>
    <property type="project" value="UniProtKB-UniRule"/>
</dbReference>
<dbReference type="HAMAP" id="MF_00283">
    <property type="entry name" value="Phe_tRNA_synth_beta1"/>
    <property type="match status" value="1"/>
</dbReference>
<dbReference type="InterPro" id="IPR009061">
    <property type="entry name" value="DNA-bd_dom_put_sf"/>
</dbReference>
<keyword evidence="11" id="KW-0694">RNA-binding</keyword>
<comment type="subunit">
    <text evidence="3 15">Tetramer of two alpha and two beta subunits.</text>
</comment>
<dbReference type="InterPro" id="IPR005146">
    <property type="entry name" value="B3/B4_tRNA-bd"/>
</dbReference>
<evidence type="ECO:0000256" key="15">
    <source>
        <dbReference type="HAMAP-Rule" id="MF_00283"/>
    </source>
</evidence>
<dbReference type="GO" id="GO:0004826">
    <property type="term" value="F:phenylalanine-tRNA ligase activity"/>
    <property type="evidence" value="ECO:0007669"/>
    <property type="project" value="UniProtKB-UniRule"/>
</dbReference>
<feature type="domain" description="B5" evidence="17">
    <location>
        <begin position="288"/>
        <end position="364"/>
    </location>
</feature>
<keyword evidence="7 15" id="KW-0479">Metal-binding</keyword>
<dbReference type="SUPFAM" id="SSF56037">
    <property type="entry name" value="PheT/TilS domain"/>
    <property type="match status" value="1"/>
</dbReference>
<organism evidence="18 19">
    <name type="scientific">Candidatus Scalindua japonica</name>
    <dbReference type="NCBI Taxonomy" id="1284222"/>
    <lineage>
        <taxon>Bacteria</taxon>
        <taxon>Pseudomonadati</taxon>
        <taxon>Planctomycetota</taxon>
        <taxon>Candidatus Brocadiia</taxon>
        <taxon>Candidatus Brocadiales</taxon>
        <taxon>Candidatus Scalinduaceae</taxon>
        <taxon>Candidatus Scalindua</taxon>
    </lineage>
</organism>
<proteinExistence type="inferred from homology"/>